<organism evidence="1 2">
    <name type="scientific">Dermatophagoides farinae</name>
    <name type="common">American house dust mite</name>
    <dbReference type="NCBI Taxonomy" id="6954"/>
    <lineage>
        <taxon>Eukaryota</taxon>
        <taxon>Metazoa</taxon>
        <taxon>Ecdysozoa</taxon>
        <taxon>Arthropoda</taxon>
        <taxon>Chelicerata</taxon>
        <taxon>Arachnida</taxon>
        <taxon>Acari</taxon>
        <taxon>Acariformes</taxon>
        <taxon>Sarcoptiformes</taxon>
        <taxon>Astigmata</taxon>
        <taxon>Psoroptidia</taxon>
        <taxon>Analgoidea</taxon>
        <taxon>Pyroglyphidae</taxon>
        <taxon>Dermatophagoidinae</taxon>
        <taxon>Dermatophagoides</taxon>
    </lineage>
</organism>
<keyword evidence="2" id="KW-1185">Reference proteome</keyword>
<protein>
    <submittedName>
        <fullName evidence="1">Uncharacterized protein</fullName>
    </submittedName>
</protein>
<dbReference type="Proteomes" id="UP000790347">
    <property type="component" value="Unassembled WGS sequence"/>
</dbReference>
<reference evidence="1" key="1">
    <citation type="submission" date="2013-05" db="EMBL/GenBank/DDBJ databases">
        <authorList>
            <person name="Yim A.K.Y."/>
            <person name="Chan T.F."/>
            <person name="Ji K.M."/>
            <person name="Liu X.Y."/>
            <person name="Zhou J.W."/>
            <person name="Li R.Q."/>
            <person name="Yang K.Y."/>
            <person name="Li J."/>
            <person name="Li M."/>
            <person name="Law P.T.W."/>
            <person name="Wu Y.L."/>
            <person name="Cai Z.L."/>
            <person name="Qin H."/>
            <person name="Bao Y."/>
            <person name="Leung R.K.K."/>
            <person name="Ng P.K.S."/>
            <person name="Zou J."/>
            <person name="Zhong X.J."/>
            <person name="Ran P.X."/>
            <person name="Zhong N.S."/>
            <person name="Liu Z.G."/>
            <person name="Tsui S.K.W."/>
        </authorList>
    </citation>
    <scope>NUCLEOTIDE SEQUENCE</scope>
    <source>
        <strain evidence="1">Derf</strain>
        <tissue evidence="1">Whole organism</tissue>
    </source>
</reference>
<name>A0A922L9F4_DERFA</name>
<accession>A0A922L9F4</accession>
<gene>
    <name evidence="1" type="ORF">DERF_008670</name>
</gene>
<proteinExistence type="predicted"/>
<dbReference type="AlphaFoldDB" id="A0A922L9F4"/>
<dbReference type="EMBL" id="ASGP02000003">
    <property type="protein sequence ID" value="KAH9518067.1"/>
    <property type="molecule type" value="Genomic_DNA"/>
</dbReference>
<comment type="caution">
    <text evidence="1">The sequence shown here is derived from an EMBL/GenBank/DDBJ whole genome shotgun (WGS) entry which is preliminary data.</text>
</comment>
<sequence>MFLVHVHDNDDDRISNGGGGGQTFTTKKKSEINELDRWTVVAGWLAVVDDDSIISFGYGYGYGFIFNNDHKIIYLSGDHVYKWHETICCLN</sequence>
<evidence type="ECO:0000313" key="1">
    <source>
        <dbReference type="EMBL" id="KAH9518067.1"/>
    </source>
</evidence>
<evidence type="ECO:0000313" key="2">
    <source>
        <dbReference type="Proteomes" id="UP000790347"/>
    </source>
</evidence>
<reference evidence="1" key="2">
    <citation type="journal article" date="2022" name="Res Sq">
        <title>Comparative Genomics Reveals Insights into the Divergent Evolution of Astigmatic Mites and Household Pest Adaptations.</title>
        <authorList>
            <person name="Xiong Q."/>
            <person name="Wan A.T.-Y."/>
            <person name="Liu X.-Y."/>
            <person name="Fung C.S.-H."/>
            <person name="Xiao X."/>
            <person name="Malainual N."/>
            <person name="Hou J."/>
            <person name="Wang L."/>
            <person name="Wang M."/>
            <person name="Yang K."/>
            <person name="Cui Y."/>
            <person name="Leung E."/>
            <person name="Nong W."/>
            <person name="Shin S.-K."/>
            <person name="Au S."/>
            <person name="Jeong K.Y."/>
            <person name="Chew F.T."/>
            <person name="Hui J."/>
            <person name="Leung T.F."/>
            <person name="Tungtrongchitr A."/>
            <person name="Zhong N."/>
            <person name="Liu Z."/>
            <person name="Tsui S."/>
        </authorList>
    </citation>
    <scope>NUCLEOTIDE SEQUENCE</scope>
    <source>
        <strain evidence="1">Derf</strain>
        <tissue evidence="1">Whole organism</tissue>
    </source>
</reference>